<comment type="caution">
    <text evidence="2">The sequence shown here is derived from an EMBL/GenBank/DDBJ whole genome shotgun (WGS) entry which is preliminary data.</text>
</comment>
<evidence type="ECO:0000313" key="3">
    <source>
        <dbReference type="Proteomes" id="UP000245735"/>
    </source>
</evidence>
<dbReference type="InterPro" id="IPR007074">
    <property type="entry name" value="LicD/FKTN/FKRP_NTP_transf"/>
</dbReference>
<name>A0ABD6Y5P1_LIMRT</name>
<dbReference type="Proteomes" id="UP000245735">
    <property type="component" value="Unassembled WGS sequence"/>
</dbReference>
<dbReference type="InterPro" id="IPR052942">
    <property type="entry name" value="LPS_cholinephosphotransferase"/>
</dbReference>
<dbReference type="AlphaFoldDB" id="A0ABD6Y5P1"/>
<dbReference type="PANTHER" id="PTHR43404">
    <property type="entry name" value="LIPOPOLYSACCHARIDE CHOLINEPHOSPHOTRANSFERASE LICD"/>
    <property type="match status" value="1"/>
</dbReference>
<dbReference type="RefSeq" id="WP_085681150.1">
    <property type="nucleotide sequence ID" value="NZ_NBBD01000037.1"/>
</dbReference>
<dbReference type="PANTHER" id="PTHR43404:SF2">
    <property type="entry name" value="LIPOPOLYSACCHARIDE CHOLINEPHOSPHOTRANSFERASE LICD"/>
    <property type="match status" value="1"/>
</dbReference>
<evidence type="ECO:0000313" key="2">
    <source>
        <dbReference type="EMBL" id="PWT36852.1"/>
    </source>
</evidence>
<dbReference type="EMBL" id="QGHV01000051">
    <property type="protein sequence ID" value="PWT36852.1"/>
    <property type="molecule type" value="Genomic_DNA"/>
</dbReference>
<feature type="domain" description="LicD/FKTN/FKRP nucleotidyltransferase" evidence="1">
    <location>
        <begin position="28"/>
        <end position="255"/>
    </location>
</feature>
<proteinExistence type="predicted"/>
<protein>
    <submittedName>
        <fullName evidence="2">LicD family protein</fullName>
    </submittedName>
</protein>
<reference evidence="3" key="1">
    <citation type="journal article" date="2018" name="Front. Microbiol.">
        <title>Comparative Genomics of the Herbivore Gut Symbiont Lactobacillus reuteri Reveals Genetic Diversity and Lifestyle Adaptation.</title>
        <authorList>
            <person name="Zhao J."/>
        </authorList>
    </citation>
    <scope>NUCLEOTIDE SEQUENCE [LARGE SCALE GENOMIC DNA]</scope>
    <source>
        <strain evidence="3">LR9</strain>
    </source>
</reference>
<organism evidence="2 3">
    <name type="scientific">Limosilactobacillus reuteri</name>
    <name type="common">Lactobacillus reuteri</name>
    <dbReference type="NCBI Taxonomy" id="1598"/>
    <lineage>
        <taxon>Bacteria</taxon>
        <taxon>Bacillati</taxon>
        <taxon>Bacillota</taxon>
        <taxon>Bacilli</taxon>
        <taxon>Lactobacillales</taxon>
        <taxon>Lactobacillaceae</taxon>
        <taxon>Limosilactobacillus</taxon>
    </lineage>
</organism>
<gene>
    <name evidence="2" type="ORF">DKZ35_08030</name>
</gene>
<dbReference type="GO" id="GO:0009100">
    <property type="term" value="P:glycoprotein metabolic process"/>
    <property type="evidence" value="ECO:0007669"/>
    <property type="project" value="UniProtKB-ARBA"/>
</dbReference>
<dbReference type="Pfam" id="PF04991">
    <property type="entry name" value="LicD"/>
    <property type="match status" value="1"/>
</dbReference>
<sequence>MKQQLTKQQLKKIQNLELNVLKKFDSLCNKYNIPYTLAGGTLIGAIRHKGFIPWDDDIDVYVLRNDFEKIRKNFPKELKNTDYFYQTNQTDQDYFYPFDKIRINGTIFEETFLSNHNIHQGVYIDIFPIDIIPDNKVLSTFQYLKYRVLRLALMSKYINISARNGKKKLFAYLINFLFKEISLKSLYSMSEKVAKKYDFDNNNYRRIRNLNSIGSDGIKETYNIKCIQHLKKVQFENCNFYISKYYDYMLRKIYGDYMKLPPASHRVTRHELEKLKL</sequence>
<evidence type="ECO:0000259" key="1">
    <source>
        <dbReference type="Pfam" id="PF04991"/>
    </source>
</evidence>
<accession>A0ABD6Y5P1</accession>